<evidence type="ECO:0000256" key="1">
    <source>
        <dbReference type="ARBA" id="ARBA00022679"/>
    </source>
</evidence>
<organism evidence="3 4">
    <name type="scientific">Pseudocercospora fuligena</name>
    <dbReference type="NCBI Taxonomy" id="685502"/>
    <lineage>
        <taxon>Eukaryota</taxon>
        <taxon>Fungi</taxon>
        <taxon>Dikarya</taxon>
        <taxon>Ascomycota</taxon>
        <taxon>Pezizomycotina</taxon>
        <taxon>Dothideomycetes</taxon>
        <taxon>Dothideomycetidae</taxon>
        <taxon>Mycosphaerellales</taxon>
        <taxon>Mycosphaerellaceae</taxon>
        <taxon>Pseudocercospora</taxon>
    </lineage>
</organism>
<proteinExistence type="predicted"/>
<evidence type="ECO:0000259" key="2">
    <source>
        <dbReference type="PROSITE" id="PS51186"/>
    </source>
</evidence>
<comment type="caution">
    <text evidence="3">The sequence shown here is derived from an EMBL/GenBank/DDBJ whole genome shotgun (WGS) entry which is preliminary data.</text>
</comment>
<dbReference type="CDD" id="cd04301">
    <property type="entry name" value="NAT_SF"/>
    <property type="match status" value="1"/>
</dbReference>
<keyword evidence="4" id="KW-1185">Reference proteome</keyword>
<gene>
    <name evidence="3" type="ORF">HII31_06669</name>
</gene>
<dbReference type="SUPFAM" id="SSF55729">
    <property type="entry name" value="Acyl-CoA N-acyltransferases (Nat)"/>
    <property type="match status" value="1"/>
</dbReference>
<dbReference type="InterPro" id="IPR050769">
    <property type="entry name" value="NAT_camello-type"/>
</dbReference>
<dbReference type="OrthoDB" id="41532at2759"/>
<protein>
    <submittedName>
        <fullName evidence="3">Putative N-acetyltransferase</fullName>
    </submittedName>
</protein>
<dbReference type="Pfam" id="PF00583">
    <property type="entry name" value="Acetyltransf_1"/>
    <property type="match status" value="1"/>
</dbReference>
<dbReference type="PROSITE" id="PS51186">
    <property type="entry name" value="GNAT"/>
    <property type="match status" value="1"/>
</dbReference>
<dbReference type="InterPro" id="IPR000182">
    <property type="entry name" value="GNAT_dom"/>
</dbReference>
<dbReference type="GO" id="GO:0008080">
    <property type="term" value="F:N-acetyltransferase activity"/>
    <property type="evidence" value="ECO:0007669"/>
    <property type="project" value="InterPro"/>
</dbReference>
<accession>A0A8H6RIB6</accession>
<reference evidence="3" key="1">
    <citation type="submission" date="2020-04" db="EMBL/GenBank/DDBJ databases">
        <title>Draft genome resource of the tomato pathogen Pseudocercospora fuligena.</title>
        <authorList>
            <person name="Zaccaron A."/>
        </authorList>
    </citation>
    <scope>NUCLEOTIDE SEQUENCE</scope>
    <source>
        <strain evidence="3">PF001</strain>
    </source>
</reference>
<evidence type="ECO:0000313" key="4">
    <source>
        <dbReference type="Proteomes" id="UP000660729"/>
    </source>
</evidence>
<evidence type="ECO:0000313" key="3">
    <source>
        <dbReference type="EMBL" id="KAF7192024.1"/>
    </source>
</evidence>
<feature type="domain" description="N-acetyltransferase" evidence="2">
    <location>
        <begin position="16"/>
        <end position="176"/>
    </location>
</feature>
<dbReference type="InterPro" id="IPR016181">
    <property type="entry name" value="Acyl_CoA_acyltransferase"/>
</dbReference>
<dbReference type="Proteomes" id="UP000660729">
    <property type="component" value="Unassembled WGS sequence"/>
</dbReference>
<dbReference type="PANTHER" id="PTHR13947">
    <property type="entry name" value="GNAT FAMILY N-ACETYLTRANSFERASE"/>
    <property type="match status" value="1"/>
</dbReference>
<name>A0A8H6RIB6_9PEZI</name>
<dbReference type="EMBL" id="JABCIY010000151">
    <property type="protein sequence ID" value="KAF7192024.1"/>
    <property type="molecule type" value="Genomic_DNA"/>
</dbReference>
<keyword evidence="1 3" id="KW-0808">Transferase</keyword>
<dbReference type="PANTHER" id="PTHR13947:SF37">
    <property type="entry name" value="LD18367P"/>
    <property type="match status" value="1"/>
</dbReference>
<dbReference type="AlphaFoldDB" id="A0A8H6RIB6"/>
<sequence>MQRMPSTWSPGIRPHVLIRRRIDQDTAQLISCLGRVYQKDGYPTGIITVEDRKQFLDSNSILHTWVAESNHQAIAQVSVCSADVEDNLAMAAWRKKSPNDEVAVLGRLFVDPDSRGSGLAKQLVSQAMQWGRANGVRLVLWVLAKHDGATRLYEKLGWELFDTAVFHSKALGQDFDALCFVAPESSP</sequence>
<dbReference type="Gene3D" id="3.40.630.30">
    <property type="match status" value="1"/>
</dbReference>